<keyword evidence="2 3" id="KW-0732">Signal</keyword>
<dbReference type="PANTHER" id="PTHR47235:SF1">
    <property type="entry name" value="BLR6548 PROTEIN"/>
    <property type="match status" value="1"/>
</dbReference>
<evidence type="ECO:0000256" key="2">
    <source>
        <dbReference type="ARBA" id="ARBA00022729"/>
    </source>
</evidence>
<organism evidence="5 6">
    <name type="scientific">Hydrogenophaga luteola</name>
    <dbReference type="NCBI Taxonomy" id="1591122"/>
    <lineage>
        <taxon>Bacteria</taxon>
        <taxon>Pseudomonadati</taxon>
        <taxon>Pseudomonadota</taxon>
        <taxon>Betaproteobacteria</taxon>
        <taxon>Burkholderiales</taxon>
        <taxon>Comamonadaceae</taxon>
        <taxon>Hydrogenophaga</taxon>
    </lineage>
</organism>
<comment type="caution">
    <text evidence="5">The sequence shown here is derived from an EMBL/GenBank/DDBJ whole genome shotgun (WGS) entry which is preliminary data.</text>
</comment>
<feature type="domain" description="Leucine-binding protein" evidence="4">
    <location>
        <begin position="34"/>
        <end position="350"/>
    </location>
</feature>
<dbReference type="RefSeq" id="WP_382179115.1">
    <property type="nucleotide sequence ID" value="NZ_JBHRXX010000010.1"/>
</dbReference>
<feature type="chain" id="PRO_5045101786" evidence="3">
    <location>
        <begin position="29"/>
        <end position="394"/>
    </location>
</feature>
<protein>
    <submittedName>
        <fullName evidence="5">ABC transporter substrate-binding protein</fullName>
    </submittedName>
</protein>
<accession>A0ABV7WBF8</accession>
<feature type="signal peptide" evidence="3">
    <location>
        <begin position="1"/>
        <end position="28"/>
    </location>
</feature>
<reference evidence="6" key="1">
    <citation type="journal article" date="2019" name="Int. J. Syst. Evol. Microbiol.">
        <title>The Global Catalogue of Microorganisms (GCM) 10K type strain sequencing project: providing services to taxonomists for standard genome sequencing and annotation.</title>
        <authorList>
            <consortium name="The Broad Institute Genomics Platform"/>
            <consortium name="The Broad Institute Genome Sequencing Center for Infectious Disease"/>
            <person name="Wu L."/>
            <person name="Ma J."/>
        </authorList>
    </citation>
    <scope>NUCLEOTIDE SEQUENCE [LARGE SCALE GENOMIC DNA]</scope>
    <source>
        <strain evidence="6">KCTC 42501</strain>
    </source>
</reference>
<evidence type="ECO:0000313" key="5">
    <source>
        <dbReference type="EMBL" id="MFC3686362.1"/>
    </source>
</evidence>
<dbReference type="SUPFAM" id="SSF53822">
    <property type="entry name" value="Periplasmic binding protein-like I"/>
    <property type="match status" value="1"/>
</dbReference>
<dbReference type="InterPro" id="IPR028082">
    <property type="entry name" value="Peripla_BP_I"/>
</dbReference>
<dbReference type="InterPro" id="IPR028081">
    <property type="entry name" value="Leu-bd"/>
</dbReference>
<evidence type="ECO:0000259" key="4">
    <source>
        <dbReference type="Pfam" id="PF13458"/>
    </source>
</evidence>
<sequence length="394" mass="41698">MRSLPSGPSAWRWMAGALLAALATAAPAQSERPIRVGAVSALGVQAGFPESSQAARRYFDAVNAAGGVNGRRIDYVSLDEGPSPQTAAGAARKLIADPEVVALVGGSGLFDCPVNAAAYAAAGLVSLQGASVAPECFASSHIVPMNNGPYLGLENAVAYAVEHLKHARVCLSILDLPGMASGYQRALGRLKPSLKAALDDVAFLPPDADFAAAIRERLARRCGAIVFTGHEPTVLRWLQEAQKQGLGETDWIFLTPAYTDQVAKAIRDPQARVHAMAEFEPWQSASLAMLDWKRVMREGGLPLSALSQGGYVSAQLFVRVARGINGPVTRTSFAQALRELPPTPLSFLGMPFHVGQARVHAPNRSSLPVVWRNGLWKIAAPVWIEAPPLAAGPP</sequence>
<dbReference type="Proteomes" id="UP001595729">
    <property type="component" value="Unassembled WGS sequence"/>
</dbReference>
<name>A0ABV7WBF8_9BURK</name>
<dbReference type="Pfam" id="PF13458">
    <property type="entry name" value="Peripla_BP_6"/>
    <property type="match status" value="1"/>
</dbReference>
<keyword evidence="6" id="KW-1185">Reference proteome</keyword>
<proteinExistence type="inferred from homology"/>
<dbReference type="PANTHER" id="PTHR47235">
    <property type="entry name" value="BLR6548 PROTEIN"/>
    <property type="match status" value="1"/>
</dbReference>
<evidence type="ECO:0000256" key="3">
    <source>
        <dbReference type="SAM" id="SignalP"/>
    </source>
</evidence>
<dbReference type="EMBL" id="JBHRXX010000010">
    <property type="protein sequence ID" value="MFC3686362.1"/>
    <property type="molecule type" value="Genomic_DNA"/>
</dbReference>
<evidence type="ECO:0000256" key="1">
    <source>
        <dbReference type="ARBA" id="ARBA00010062"/>
    </source>
</evidence>
<comment type="similarity">
    <text evidence="1">Belongs to the leucine-binding protein family.</text>
</comment>
<gene>
    <name evidence="5" type="ORF">ACFOPI_22415</name>
</gene>
<evidence type="ECO:0000313" key="6">
    <source>
        <dbReference type="Proteomes" id="UP001595729"/>
    </source>
</evidence>
<dbReference type="Gene3D" id="3.40.50.2300">
    <property type="match status" value="2"/>
</dbReference>